<dbReference type="NCBIfam" id="TIGR03103">
    <property type="entry name" value="trio_acet_GNAT"/>
    <property type="match status" value="1"/>
</dbReference>
<feature type="domain" description="N-acetyltransferase" evidence="4">
    <location>
        <begin position="116"/>
        <end position="265"/>
    </location>
</feature>
<dbReference type="InterPro" id="IPR013815">
    <property type="entry name" value="ATP_grasp_subdomain_1"/>
</dbReference>
<dbReference type="InterPro" id="IPR000182">
    <property type="entry name" value="GNAT_dom"/>
</dbReference>
<dbReference type="Gene3D" id="3.30.1490.20">
    <property type="entry name" value="ATP-grasp fold, A domain"/>
    <property type="match status" value="1"/>
</dbReference>
<dbReference type="InterPro" id="IPR017534">
    <property type="entry name" value="GNAT-acetyltransferase"/>
</dbReference>
<comment type="caution">
    <text evidence="5">The sequence shown here is derived from an EMBL/GenBank/DDBJ whole genome shotgun (WGS) entry which is preliminary data.</text>
</comment>
<accession>A0A5R9QE33</accession>
<keyword evidence="6" id="KW-1185">Reference proteome</keyword>
<dbReference type="Gene3D" id="3.30.470.20">
    <property type="entry name" value="ATP-grasp fold, B domain"/>
    <property type="match status" value="2"/>
</dbReference>
<dbReference type="GO" id="GO:0009432">
    <property type="term" value="P:SOS response"/>
    <property type="evidence" value="ECO:0007669"/>
    <property type="project" value="TreeGrafter"/>
</dbReference>
<evidence type="ECO:0000259" key="3">
    <source>
        <dbReference type="PROSITE" id="PS50975"/>
    </source>
</evidence>
<dbReference type="OrthoDB" id="9803907at2"/>
<evidence type="ECO:0000256" key="2">
    <source>
        <dbReference type="PROSITE-ProRule" id="PRU00409"/>
    </source>
</evidence>
<dbReference type="InterPro" id="IPR011761">
    <property type="entry name" value="ATP-grasp"/>
</dbReference>
<feature type="domain" description="ATP-grasp" evidence="3">
    <location>
        <begin position="334"/>
        <end position="577"/>
    </location>
</feature>
<protein>
    <submittedName>
        <fullName evidence="5">N-acetylglutaminylglutamine synthetase</fullName>
    </submittedName>
</protein>
<evidence type="ECO:0000259" key="4">
    <source>
        <dbReference type="PROSITE" id="PS51186"/>
    </source>
</evidence>
<dbReference type="SUPFAM" id="SSF56059">
    <property type="entry name" value="Glutathione synthetase ATP-binding domain-like"/>
    <property type="match status" value="1"/>
</dbReference>
<proteinExistence type="predicted"/>
<dbReference type="Proteomes" id="UP000306753">
    <property type="component" value="Unassembled WGS sequence"/>
</dbReference>
<reference evidence="5 6" key="1">
    <citation type="journal article" date="2017" name="Eur. J. Clin. Microbiol. Infect. Dis.">
        <title>Uncommonly isolated clinical Pseudomonas: identification and phylogenetic assignation.</title>
        <authorList>
            <person name="Mulet M."/>
            <person name="Gomila M."/>
            <person name="Ramirez A."/>
            <person name="Cardew S."/>
            <person name="Moore E.R."/>
            <person name="Lalucat J."/>
            <person name="Garcia-Valdes E."/>
        </authorList>
    </citation>
    <scope>NUCLEOTIDE SEQUENCE [LARGE SCALE GENOMIC DNA]</scope>
    <source>
        <strain evidence="5 6">SD129</strain>
    </source>
</reference>
<evidence type="ECO:0000256" key="1">
    <source>
        <dbReference type="ARBA" id="ARBA00023211"/>
    </source>
</evidence>
<evidence type="ECO:0000313" key="5">
    <source>
        <dbReference type="EMBL" id="TLX63042.1"/>
    </source>
</evidence>
<dbReference type="InterPro" id="IPR013651">
    <property type="entry name" value="ATP-grasp_RimK-type"/>
</dbReference>
<dbReference type="PANTHER" id="PTHR21621">
    <property type="entry name" value="RIBOSOMAL PROTEIN S6 MODIFICATION PROTEIN"/>
    <property type="match status" value="1"/>
</dbReference>
<name>A0A5R9QE33_9GAMM</name>
<dbReference type="PANTHER" id="PTHR21621:SF0">
    <property type="entry name" value="BETA-CITRYLGLUTAMATE SYNTHASE B-RELATED"/>
    <property type="match status" value="1"/>
</dbReference>
<dbReference type="Pfam" id="PF00583">
    <property type="entry name" value="Acetyltransf_1"/>
    <property type="match status" value="1"/>
</dbReference>
<keyword evidence="1" id="KW-0464">Manganese</keyword>
<dbReference type="EMBL" id="QLAG01000015">
    <property type="protein sequence ID" value="TLX63042.1"/>
    <property type="molecule type" value="Genomic_DNA"/>
</dbReference>
<dbReference type="GO" id="GO:0018169">
    <property type="term" value="F:ribosomal S6-glutamic acid ligase activity"/>
    <property type="evidence" value="ECO:0007669"/>
    <property type="project" value="TreeGrafter"/>
</dbReference>
<dbReference type="GO" id="GO:0005737">
    <property type="term" value="C:cytoplasm"/>
    <property type="evidence" value="ECO:0007669"/>
    <property type="project" value="TreeGrafter"/>
</dbReference>
<dbReference type="CDD" id="cd04301">
    <property type="entry name" value="NAT_SF"/>
    <property type="match status" value="1"/>
</dbReference>
<dbReference type="GO" id="GO:0005524">
    <property type="term" value="F:ATP binding"/>
    <property type="evidence" value="ECO:0007669"/>
    <property type="project" value="UniProtKB-UniRule"/>
</dbReference>
<dbReference type="GO" id="GO:0016747">
    <property type="term" value="F:acyltransferase activity, transferring groups other than amino-acyl groups"/>
    <property type="evidence" value="ECO:0007669"/>
    <property type="project" value="InterPro"/>
</dbReference>
<dbReference type="AlphaFoldDB" id="A0A5R9QE33"/>
<dbReference type="Pfam" id="PF08443">
    <property type="entry name" value="RimK"/>
    <property type="match status" value="1"/>
</dbReference>
<keyword evidence="2" id="KW-0547">Nucleotide-binding</keyword>
<dbReference type="GO" id="GO:0046872">
    <property type="term" value="F:metal ion binding"/>
    <property type="evidence" value="ECO:0007669"/>
    <property type="project" value="InterPro"/>
</dbReference>
<gene>
    <name evidence="5" type="primary">ngg</name>
    <name evidence="5" type="ORF">DN820_13575</name>
</gene>
<dbReference type="Gene3D" id="3.40.630.30">
    <property type="match status" value="1"/>
</dbReference>
<dbReference type="PROSITE" id="PS50975">
    <property type="entry name" value="ATP_GRASP"/>
    <property type="match status" value="1"/>
</dbReference>
<organism evidence="5 6">
    <name type="scientific">Stutzerimonas nosocomialis</name>
    <dbReference type="NCBI Taxonomy" id="1056496"/>
    <lineage>
        <taxon>Bacteria</taxon>
        <taxon>Pseudomonadati</taxon>
        <taxon>Pseudomonadota</taxon>
        <taxon>Gammaproteobacteria</taxon>
        <taxon>Pseudomonadales</taxon>
        <taxon>Pseudomonadaceae</taxon>
        <taxon>Stutzerimonas</taxon>
    </lineage>
</organism>
<dbReference type="RefSeq" id="WP_138407163.1">
    <property type="nucleotide sequence ID" value="NZ_QLAE01000005.1"/>
</dbReference>
<evidence type="ECO:0000313" key="6">
    <source>
        <dbReference type="Proteomes" id="UP000306753"/>
    </source>
</evidence>
<dbReference type="PROSITE" id="PS51186">
    <property type="entry name" value="GNAT"/>
    <property type="match status" value="1"/>
</dbReference>
<sequence>MQKSQAYGQRLLRGQAPTYQRLQARFAEDGQAHPESPVILHCGWGRILVGHTYSDPAMIASDLLNEQQGDRDIALYVAAPQQVLAQAPQQLFLDPSDTLRLWFTDYRPAQRRFRGFAIRRTQCQNDWEAINCLYQSRSMMPVDPTRCTPYEEGGPVFWVAEDEDTGQILGSVMGINHHKAFNDPENGSSLWCLAVSPNCPRPGVGEALVRHLVEHYMGRGLAYLDLSVMHDNLQAKALYAKLGFRDLPTFTVKRKNSFNQPLFLGPGPEADLNPYARIIVDEARRRGIEVHVDDAEAGMFTLTHGGRRVRCRESLSDLTSAVSMTLCQDKRLTHRTLTRAGLRLPAQQLAGAAADNAAFLAQHGSVVVKPVDGEQGQGVAVDLRNADEMEEAIRRAEHFDSRVLLESFHEGLDLRIVVIGFEVVAAAIRRPAEVIGDGHHTIGALIEAQSRRRMAATGGESRIPLDEETNRCIRAANYDFDSVLAEGERLAVRRTANLHTGGTLEDVTDILHPTLVEAAVKAARALDIPVVGLDLMVAAADQPEYVFIEANERVGLANHQPQPTAERFIDLLFPLSHTSN</sequence>
<keyword evidence="2" id="KW-0067">ATP-binding</keyword>
<dbReference type="InterPro" id="IPR016181">
    <property type="entry name" value="Acyl_CoA_acyltransferase"/>
</dbReference>
<dbReference type="SUPFAM" id="SSF55729">
    <property type="entry name" value="Acyl-CoA N-acyltransferases (Nat)"/>
    <property type="match status" value="1"/>
</dbReference>